<feature type="region of interest" description="Disordered" evidence="6">
    <location>
        <begin position="74"/>
        <end position="94"/>
    </location>
</feature>
<evidence type="ECO:0000259" key="7">
    <source>
        <dbReference type="PROSITE" id="PS50846"/>
    </source>
</evidence>
<dbReference type="Pfam" id="PF00403">
    <property type="entry name" value="HMA"/>
    <property type="match status" value="1"/>
</dbReference>
<dbReference type="PANTHER" id="PTHR45811">
    <property type="entry name" value="COPPER TRANSPORT PROTEIN FAMILY-RELATED"/>
    <property type="match status" value="1"/>
</dbReference>
<evidence type="ECO:0000256" key="3">
    <source>
        <dbReference type="ARBA" id="ARBA00023288"/>
    </source>
</evidence>
<evidence type="ECO:0000256" key="5">
    <source>
        <dbReference type="ARBA" id="ARBA00024045"/>
    </source>
</evidence>
<comment type="caution">
    <text evidence="8">The sequence shown here is derived from an EMBL/GenBank/DDBJ whole genome shotgun (WGS) entry which is preliminary data.</text>
</comment>
<protein>
    <recommendedName>
        <fullName evidence="7">HMA domain-containing protein</fullName>
    </recommendedName>
</protein>
<gene>
    <name evidence="8" type="ORF">ZOSMA_10G00950</name>
</gene>
<evidence type="ECO:0000256" key="2">
    <source>
        <dbReference type="ARBA" id="ARBA00022723"/>
    </source>
</evidence>
<dbReference type="PROSITE" id="PS50846">
    <property type="entry name" value="HMA_2"/>
    <property type="match status" value="1"/>
</dbReference>
<comment type="similarity">
    <text evidence="5">Belongs to the HIPP family.</text>
</comment>
<dbReference type="Gene3D" id="3.30.70.100">
    <property type="match status" value="1"/>
</dbReference>
<dbReference type="Proteomes" id="UP000036987">
    <property type="component" value="Unassembled WGS sequence"/>
</dbReference>
<evidence type="ECO:0000256" key="1">
    <source>
        <dbReference type="ARBA" id="ARBA00022481"/>
    </source>
</evidence>
<keyword evidence="2" id="KW-0479">Metal-binding</keyword>
<feature type="domain" description="HMA" evidence="7">
    <location>
        <begin position="2"/>
        <end position="65"/>
    </location>
</feature>
<dbReference type="STRING" id="29655.A0A0K9Q5M0"/>
<dbReference type="AlphaFoldDB" id="A0A0K9Q5M0"/>
<keyword evidence="1" id="KW-0488">Methylation</keyword>
<dbReference type="EMBL" id="LFYR01000113">
    <property type="protein sequence ID" value="KMZ75827.1"/>
    <property type="molecule type" value="Genomic_DNA"/>
</dbReference>
<organism evidence="8 9">
    <name type="scientific">Zostera marina</name>
    <name type="common">Eelgrass</name>
    <dbReference type="NCBI Taxonomy" id="29655"/>
    <lineage>
        <taxon>Eukaryota</taxon>
        <taxon>Viridiplantae</taxon>
        <taxon>Streptophyta</taxon>
        <taxon>Embryophyta</taxon>
        <taxon>Tracheophyta</taxon>
        <taxon>Spermatophyta</taxon>
        <taxon>Magnoliopsida</taxon>
        <taxon>Liliopsida</taxon>
        <taxon>Zosteraceae</taxon>
        <taxon>Zostera</taxon>
    </lineage>
</organism>
<dbReference type="OMA" id="MIYEHIN"/>
<evidence type="ECO:0000313" key="9">
    <source>
        <dbReference type="Proteomes" id="UP000036987"/>
    </source>
</evidence>
<dbReference type="GO" id="GO:0046872">
    <property type="term" value="F:metal ion binding"/>
    <property type="evidence" value="ECO:0007669"/>
    <property type="project" value="UniProtKB-KW"/>
</dbReference>
<evidence type="ECO:0000313" key="8">
    <source>
        <dbReference type="EMBL" id="KMZ75827.1"/>
    </source>
</evidence>
<sequence length="94" mass="10725">MVKEVIVKANIYDEKMKQKAMKVVSELDGIQFISVDKETGKITLIGEMDPIDVVNKLNSYNKWPCRNWLHASLESVGPKEEEKSEKGSEKREDA</sequence>
<dbReference type="InterPro" id="IPR006121">
    <property type="entry name" value="HMA_dom"/>
</dbReference>
<keyword evidence="9" id="KW-1185">Reference proteome</keyword>
<accession>A0A0K9Q5M0</accession>
<reference evidence="9" key="1">
    <citation type="journal article" date="2016" name="Nature">
        <title>The genome of the seagrass Zostera marina reveals angiosperm adaptation to the sea.</title>
        <authorList>
            <person name="Olsen J.L."/>
            <person name="Rouze P."/>
            <person name="Verhelst B."/>
            <person name="Lin Y.-C."/>
            <person name="Bayer T."/>
            <person name="Collen J."/>
            <person name="Dattolo E."/>
            <person name="De Paoli E."/>
            <person name="Dittami S."/>
            <person name="Maumus F."/>
            <person name="Michel G."/>
            <person name="Kersting A."/>
            <person name="Lauritano C."/>
            <person name="Lohaus R."/>
            <person name="Toepel M."/>
            <person name="Tonon T."/>
            <person name="Vanneste K."/>
            <person name="Amirebrahimi M."/>
            <person name="Brakel J."/>
            <person name="Bostroem C."/>
            <person name="Chovatia M."/>
            <person name="Grimwood J."/>
            <person name="Jenkins J.W."/>
            <person name="Jueterbock A."/>
            <person name="Mraz A."/>
            <person name="Stam W.T."/>
            <person name="Tice H."/>
            <person name="Bornberg-Bauer E."/>
            <person name="Green P.J."/>
            <person name="Pearson G.A."/>
            <person name="Procaccini G."/>
            <person name="Duarte C.M."/>
            <person name="Schmutz J."/>
            <person name="Reusch T.B.H."/>
            <person name="Van de Peer Y."/>
        </authorList>
    </citation>
    <scope>NUCLEOTIDE SEQUENCE [LARGE SCALE GENOMIC DNA]</scope>
    <source>
        <strain evidence="9">cv. Finnish</strain>
    </source>
</reference>
<keyword evidence="4" id="KW-0636">Prenylation</keyword>
<evidence type="ECO:0000256" key="6">
    <source>
        <dbReference type="SAM" id="MobiDB-lite"/>
    </source>
</evidence>
<proteinExistence type="inferred from homology"/>
<dbReference type="InterPro" id="IPR051863">
    <property type="entry name" value="HIPP"/>
</dbReference>
<feature type="compositionally biased region" description="Basic and acidic residues" evidence="6">
    <location>
        <begin position="77"/>
        <end position="94"/>
    </location>
</feature>
<evidence type="ECO:0000256" key="4">
    <source>
        <dbReference type="ARBA" id="ARBA00023289"/>
    </source>
</evidence>
<keyword evidence="3" id="KW-0449">Lipoprotein</keyword>
<dbReference type="OrthoDB" id="1930492at2759"/>
<name>A0A0K9Q5M0_ZOSMR</name>
<dbReference type="PANTHER" id="PTHR45811:SF49">
    <property type="entry name" value="OS04G0667600 PROTEIN"/>
    <property type="match status" value="1"/>
</dbReference>